<evidence type="ECO:0000313" key="1">
    <source>
        <dbReference type="EMBL" id="CAF1035703.1"/>
    </source>
</evidence>
<dbReference type="Proteomes" id="UP000663879">
    <property type="component" value="Unassembled WGS sequence"/>
</dbReference>
<proteinExistence type="predicted"/>
<dbReference type="InterPro" id="IPR029638">
    <property type="entry name" value="FAM78"/>
</dbReference>
<dbReference type="PANTHER" id="PTHR31655:SF7">
    <property type="entry name" value="PROTEIN FAM78A"/>
    <property type="match status" value="1"/>
</dbReference>
<organism evidence="1 2">
    <name type="scientific">Brachionus calyciflorus</name>
    <dbReference type="NCBI Taxonomy" id="104777"/>
    <lineage>
        <taxon>Eukaryota</taxon>
        <taxon>Metazoa</taxon>
        <taxon>Spiralia</taxon>
        <taxon>Gnathifera</taxon>
        <taxon>Rotifera</taxon>
        <taxon>Eurotatoria</taxon>
        <taxon>Monogononta</taxon>
        <taxon>Pseudotrocha</taxon>
        <taxon>Ploima</taxon>
        <taxon>Brachionidae</taxon>
        <taxon>Brachionus</taxon>
    </lineage>
</organism>
<dbReference type="OrthoDB" id="9971204at2759"/>
<gene>
    <name evidence="1" type="ORF">OXX778_LOCUS18099</name>
</gene>
<protein>
    <submittedName>
        <fullName evidence="1">Uncharacterized protein</fullName>
    </submittedName>
</protein>
<accession>A0A814JCK0</accession>
<comment type="caution">
    <text evidence="1">The sequence shown here is derived from an EMBL/GenBank/DDBJ whole genome shotgun (WGS) entry which is preliminary data.</text>
</comment>
<dbReference type="EMBL" id="CAJNOC010004863">
    <property type="protein sequence ID" value="CAF1035703.1"/>
    <property type="molecule type" value="Genomic_DNA"/>
</dbReference>
<dbReference type="AlphaFoldDB" id="A0A814JCK0"/>
<dbReference type="PANTHER" id="PTHR31655">
    <property type="entry name" value="PROTEIN FAM78A"/>
    <property type="match status" value="1"/>
</dbReference>
<reference evidence="1" key="1">
    <citation type="submission" date="2021-02" db="EMBL/GenBank/DDBJ databases">
        <authorList>
            <person name="Nowell W R."/>
        </authorList>
    </citation>
    <scope>NUCLEOTIDE SEQUENCE</scope>
    <source>
        <strain evidence="1">Ploen Becks lab</strain>
    </source>
</reference>
<keyword evidence="2" id="KW-1185">Reference proteome</keyword>
<evidence type="ECO:0000313" key="2">
    <source>
        <dbReference type="Proteomes" id="UP000663879"/>
    </source>
</evidence>
<sequence length="280" mass="31932">MGNLYSKNSFASKSSSSTVTNSNIIAGIKIDKLDVRIENKATQIDERSSSVLKYRTPHFRASARIKFPPIAKNETWKVGWIQACTFMQFHNSYGDSGYSSWEFPELNTGNKPMVSDSDGKNFPWYGSKTEVVMIKGPQPNFTIHHVSMNDNFYPHVTWDIPTSSDKNAKLTNIKRDQKFYTWLVAMDVLNGTFVVLKTFKWRMKLEIKVDPMKELGHRAKLISDPNPKQPNALKYNVRIPDCALYPSNANSAQVLIWRSNDGNPLVVVAPKCYNKSWIQK</sequence>
<name>A0A814JCK0_9BILA</name>